<dbReference type="RefSeq" id="NP_116479.1">
    <property type="nucleotide sequence ID" value="NC_002794.1"/>
</dbReference>
<keyword evidence="3" id="KW-1185">Reference proteome</keyword>
<evidence type="ECO:0000313" key="3">
    <source>
        <dbReference type="Proteomes" id="UP000137095"/>
    </source>
</evidence>
<feature type="compositionally biased region" description="Acidic residues" evidence="1">
    <location>
        <begin position="309"/>
        <end position="328"/>
    </location>
</feature>
<evidence type="ECO:0000313" key="2">
    <source>
        <dbReference type="EMBL" id="AAK57174.1"/>
    </source>
</evidence>
<feature type="compositionally biased region" description="Basic residues" evidence="1">
    <location>
        <begin position="339"/>
        <end position="359"/>
    </location>
</feature>
<reference evidence="2 3" key="1">
    <citation type="journal article" date="2001" name="J. Virol.">
        <title>Analysis and characterization of the complete genome of tupaia (tree shrew) herpesvirus.</title>
        <authorList>
            <person name="Bahr U."/>
            <person name="Darai G."/>
        </authorList>
    </citation>
    <scope>NUCLEOTIDE SEQUENCE [LARGE SCALE GENOMIC DNA]</scope>
    <source>
        <strain evidence="2">2</strain>
    </source>
</reference>
<evidence type="ECO:0000256" key="1">
    <source>
        <dbReference type="SAM" id="MobiDB-lite"/>
    </source>
</evidence>
<dbReference type="KEGG" id="vg:921174"/>
<proteinExistence type="predicted"/>
<protein>
    <submittedName>
        <fullName evidence="2">T123</fullName>
    </submittedName>
</protein>
<dbReference type="GeneID" id="921174"/>
<name>Q91TH3_TUHV1</name>
<organismHost>
    <name type="scientific">Tupaia belangeri</name>
    <name type="common">Common tree shrew</name>
    <name type="synonym">Tupaia glis belangeri</name>
    <dbReference type="NCBI Taxonomy" id="37347"/>
</organismHost>
<dbReference type="Proteomes" id="UP000137095">
    <property type="component" value="Segment"/>
</dbReference>
<sequence>MATWAIRVLVSDHKRAFRGQFLNLMKTTWARVQDKKEFIQSVVASFTEAETLNDTLYLIADGYPCPEDMEPVRAYLLRSIGGRSPSINFTVKDGLRYSVQKQIDTMLANTREIYTGTTEQVVTMAHAPRCLQTISVTLATLDLWARDNTQETGHMVSRSLALRRELLMEVAQTQTFYATVFAQVHEQLMQVMKQKIEAEMTLAVGGVHLLMDRADAVLRHMAILIMEEVTAAMLAGRNQPRVILREIMEMCKYISRAVRQTHRYALGLGAYRVLCPQEMREMHRRRPHVSTLDDPYYHHDTSMGAMSTQDEENPGPAGEEDSREEGPEDPPRVPSVHRMMTRSRSRRAAPSRSRARSRSPLRDSAQD</sequence>
<dbReference type="EMBL" id="AF281817">
    <property type="protein sequence ID" value="AAK57174.1"/>
    <property type="molecule type" value="Genomic_DNA"/>
</dbReference>
<feature type="region of interest" description="Disordered" evidence="1">
    <location>
        <begin position="285"/>
        <end position="367"/>
    </location>
</feature>
<accession>Q91TH3</accession>
<organism evidence="2 3">
    <name type="scientific">Tupaiid herpesvirus 1 (strain 1)</name>
    <name type="common">TuHV-1</name>
    <name type="synonym">Herpesvirus tupaia (strain 1)</name>
    <dbReference type="NCBI Taxonomy" id="10397"/>
    <lineage>
        <taxon>Viruses</taxon>
        <taxon>Duplodnaviria</taxon>
        <taxon>Heunggongvirae</taxon>
        <taxon>Peploviricota</taxon>
        <taxon>Herviviricetes</taxon>
        <taxon>Herpesvirales</taxon>
        <taxon>Orthoherpesviridae</taxon>
        <taxon>Betaherpesvirinae</taxon>
        <taxon>Quwivirus</taxon>
        <taxon>Quwivirus tupaiidbeta1</taxon>
    </lineage>
</organism>